<evidence type="ECO:0000313" key="4">
    <source>
        <dbReference type="EMBL" id="KAK1325803.1"/>
    </source>
</evidence>
<dbReference type="PANTHER" id="PTHR46038:SF38">
    <property type="entry name" value="GLYCOSYLTRANSFERASE-RELATED"/>
    <property type="match status" value="1"/>
</dbReference>
<evidence type="ECO:0000313" key="5">
    <source>
        <dbReference type="Proteomes" id="UP001180020"/>
    </source>
</evidence>
<keyword evidence="2" id="KW-1133">Transmembrane helix</keyword>
<gene>
    <name evidence="4" type="ORF">QJS10_CPA01g00185</name>
</gene>
<sequence length="351" mass="40602">MTITGDYPLLSATFRWLLKLLLFTAAAAFLYAAFYRLPKPPSFLLSSPSSPQAIEKEKLESVLRGAAMEDKTVILTMLNAAWASPNSTIDLFMESFRIGDGTRGLLEHLVIVAVDEKAYTRCKSMHPHCYELRTEGVDFSGETKYMTPMYLKMMWGRLDFLRLVLELGFNFIFTDADIMWFRNPLPRFYKNVDFQIACDWYIGNPVDLRNRPNAGFKHVKSNNRTIEFYKFWSQSRNTYPGKNEQDVLNYIKSGKRTRKIGLTIRFLNTEYFGGFCEPSRDLNKVCTMHANCCVGLDKKLYDLRNMIEDWKNYMSMPPNVQSHTLRRGGNDKSAGKYEAICLLFCNIHFIV</sequence>
<dbReference type="GO" id="GO:0071555">
    <property type="term" value="P:cell wall organization"/>
    <property type="evidence" value="ECO:0007669"/>
    <property type="project" value="UniProtKB-KW"/>
</dbReference>
<evidence type="ECO:0000256" key="2">
    <source>
        <dbReference type="RuleBase" id="RU363055"/>
    </source>
</evidence>
<keyword evidence="2" id="KW-0328">Glycosyltransferase</keyword>
<reference evidence="4" key="2">
    <citation type="submission" date="2023-06" db="EMBL/GenBank/DDBJ databases">
        <authorList>
            <person name="Ma L."/>
            <person name="Liu K.-W."/>
            <person name="Li Z."/>
            <person name="Hsiao Y.-Y."/>
            <person name="Qi Y."/>
            <person name="Fu T."/>
            <person name="Tang G."/>
            <person name="Zhang D."/>
            <person name="Sun W.-H."/>
            <person name="Liu D.-K."/>
            <person name="Li Y."/>
            <person name="Chen G.-Z."/>
            <person name="Liu X.-D."/>
            <person name="Liao X.-Y."/>
            <person name="Jiang Y.-T."/>
            <person name="Yu X."/>
            <person name="Hao Y."/>
            <person name="Huang J."/>
            <person name="Zhao X.-W."/>
            <person name="Ke S."/>
            <person name="Chen Y.-Y."/>
            <person name="Wu W.-L."/>
            <person name="Hsu J.-L."/>
            <person name="Lin Y.-F."/>
            <person name="Huang M.-D."/>
            <person name="Li C.-Y."/>
            <person name="Huang L."/>
            <person name="Wang Z.-W."/>
            <person name="Zhao X."/>
            <person name="Zhong W.-Y."/>
            <person name="Peng D.-H."/>
            <person name="Ahmad S."/>
            <person name="Lan S."/>
            <person name="Zhang J.-S."/>
            <person name="Tsai W.-C."/>
            <person name="Van De Peer Y."/>
            <person name="Liu Z.-J."/>
        </authorList>
    </citation>
    <scope>NUCLEOTIDE SEQUENCE</scope>
    <source>
        <strain evidence="4">CP</strain>
        <tissue evidence="4">Leaves</tissue>
    </source>
</reference>
<evidence type="ECO:0000259" key="3">
    <source>
        <dbReference type="Pfam" id="PF03407"/>
    </source>
</evidence>
<reference evidence="4" key="1">
    <citation type="journal article" date="2023" name="Nat. Commun.">
        <title>Diploid and tetraploid genomes of Acorus and the evolution of monocots.</title>
        <authorList>
            <person name="Ma L."/>
            <person name="Liu K.W."/>
            <person name="Li Z."/>
            <person name="Hsiao Y.Y."/>
            <person name="Qi Y."/>
            <person name="Fu T."/>
            <person name="Tang G.D."/>
            <person name="Zhang D."/>
            <person name="Sun W.H."/>
            <person name="Liu D.K."/>
            <person name="Li Y."/>
            <person name="Chen G.Z."/>
            <person name="Liu X.D."/>
            <person name="Liao X.Y."/>
            <person name="Jiang Y.T."/>
            <person name="Yu X."/>
            <person name="Hao Y."/>
            <person name="Huang J."/>
            <person name="Zhao X.W."/>
            <person name="Ke S."/>
            <person name="Chen Y.Y."/>
            <person name="Wu W.L."/>
            <person name="Hsu J.L."/>
            <person name="Lin Y.F."/>
            <person name="Huang M.D."/>
            <person name="Li C.Y."/>
            <person name="Huang L."/>
            <person name="Wang Z.W."/>
            <person name="Zhao X."/>
            <person name="Zhong W.Y."/>
            <person name="Peng D.H."/>
            <person name="Ahmad S."/>
            <person name="Lan S."/>
            <person name="Zhang J.S."/>
            <person name="Tsai W.C."/>
            <person name="Van de Peer Y."/>
            <person name="Liu Z.J."/>
        </authorList>
    </citation>
    <scope>NUCLEOTIDE SEQUENCE</scope>
    <source>
        <strain evidence="4">CP</strain>
    </source>
</reference>
<dbReference type="InterPro" id="IPR029044">
    <property type="entry name" value="Nucleotide-diphossugar_trans"/>
</dbReference>
<dbReference type="Pfam" id="PF03407">
    <property type="entry name" value="Nucleotid_trans"/>
    <property type="match status" value="1"/>
</dbReference>
<comment type="caution">
    <text evidence="4">The sequence shown here is derived from an EMBL/GenBank/DDBJ whole genome shotgun (WGS) entry which is preliminary data.</text>
</comment>
<dbReference type="InterPro" id="IPR005069">
    <property type="entry name" value="Nucl-diP-sugar_transferase"/>
</dbReference>
<name>A0AAV9FLI1_ACOCL</name>
<organism evidence="4 5">
    <name type="scientific">Acorus calamus</name>
    <name type="common">Sweet flag</name>
    <dbReference type="NCBI Taxonomy" id="4465"/>
    <lineage>
        <taxon>Eukaryota</taxon>
        <taxon>Viridiplantae</taxon>
        <taxon>Streptophyta</taxon>
        <taxon>Embryophyta</taxon>
        <taxon>Tracheophyta</taxon>
        <taxon>Spermatophyta</taxon>
        <taxon>Magnoliopsida</taxon>
        <taxon>Liliopsida</taxon>
        <taxon>Acoraceae</taxon>
        <taxon>Acorus</taxon>
    </lineage>
</organism>
<proteinExistence type="inferred from homology"/>
<feature type="transmembrane region" description="Helical" evidence="2">
    <location>
        <begin position="16"/>
        <end position="35"/>
    </location>
</feature>
<feature type="domain" description="Nucleotide-diphospho-sugar transferase" evidence="3">
    <location>
        <begin position="105"/>
        <end position="303"/>
    </location>
</feature>
<keyword evidence="2" id="KW-0472">Membrane</keyword>
<dbReference type="InterPro" id="IPR044821">
    <property type="entry name" value="At1g28695/At4g15970-like"/>
</dbReference>
<dbReference type="PANTHER" id="PTHR46038">
    <property type="entry name" value="EXPRESSED PROTEIN-RELATED"/>
    <property type="match status" value="1"/>
</dbReference>
<keyword evidence="2" id="KW-0808">Transferase</keyword>
<dbReference type="Proteomes" id="UP001180020">
    <property type="component" value="Unassembled WGS sequence"/>
</dbReference>
<protein>
    <recommendedName>
        <fullName evidence="2">Glycosyltransferase</fullName>
        <ecNumber evidence="2">2.4.2.-</ecNumber>
    </recommendedName>
</protein>
<keyword evidence="2" id="KW-0735">Signal-anchor</keyword>
<comment type="subcellular location">
    <subcellularLocation>
        <location evidence="2">Golgi apparatus membrane</location>
        <topology evidence="2">Single-pass type II membrane protein</topology>
    </subcellularLocation>
</comment>
<dbReference type="EMBL" id="JAUJYO010000001">
    <property type="protein sequence ID" value="KAK1325803.1"/>
    <property type="molecule type" value="Genomic_DNA"/>
</dbReference>
<dbReference type="GO" id="GO:0000139">
    <property type="term" value="C:Golgi membrane"/>
    <property type="evidence" value="ECO:0007669"/>
    <property type="project" value="UniProtKB-SubCell"/>
</dbReference>
<dbReference type="EC" id="2.4.2.-" evidence="2"/>
<dbReference type="SUPFAM" id="SSF53448">
    <property type="entry name" value="Nucleotide-diphospho-sugar transferases"/>
    <property type="match status" value="1"/>
</dbReference>
<keyword evidence="2" id="KW-0812">Transmembrane</keyword>
<evidence type="ECO:0000256" key="1">
    <source>
        <dbReference type="ARBA" id="ARBA00007033"/>
    </source>
</evidence>
<dbReference type="GO" id="GO:0016757">
    <property type="term" value="F:glycosyltransferase activity"/>
    <property type="evidence" value="ECO:0007669"/>
    <property type="project" value="UniProtKB-KW"/>
</dbReference>
<comment type="similarity">
    <text evidence="1 2">Belongs to the glycosyltransferase 77 family.</text>
</comment>
<keyword evidence="2" id="KW-0961">Cell wall biogenesis/degradation</keyword>
<keyword evidence="2" id="KW-0333">Golgi apparatus</keyword>
<accession>A0AAV9FLI1</accession>
<dbReference type="AlphaFoldDB" id="A0AAV9FLI1"/>
<keyword evidence="5" id="KW-1185">Reference proteome</keyword>